<organism evidence="1">
    <name type="scientific">freshwater metagenome</name>
    <dbReference type="NCBI Taxonomy" id="449393"/>
    <lineage>
        <taxon>unclassified sequences</taxon>
        <taxon>metagenomes</taxon>
        <taxon>ecological metagenomes</taxon>
    </lineage>
</organism>
<sequence length="240" mass="25651">MRELVFPLAGQFGLGKFFHAQAAQQRHQLEGLGRRYQLTAFAQHVFFGNQALDDGRSGGRRAQAFFLHGLAQFVVFHGFAGALHGAKQGGLGVAGRRPGFQALGLNAGGAHLLTGLHRHQALALVAVLGVSHLQRSLFAVNRQPAGLDQHLALGLEAVACGGADAGGHLVLGAREKHRHKAAHHQVIDFLLGFTQPAGRLQRRDDGEVVTYLGVVKHPFGRLDVVAVQRGQGMRGQVPHA</sequence>
<evidence type="ECO:0000313" key="1">
    <source>
        <dbReference type="EMBL" id="CAB4806585.1"/>
    </source>
</evidence>
<dbReference type="EMBL" id="CAFAAI010000239">
    <property type="protein sequence ID" value="CAB4806585.1"/>
    <property type="molecule type" value="Genomic_DNA"/>
</dbReference>
<gene>
    <name evidence="1" type="ORF">UFOPK2992_01314</name>
</gene>
<name>A0A6J6YDS1_9ZZZZ</name>
<accession>A0A6J6YDS1</accession>
<proteinExistence type="predicted"/>
<protein>
    <submittedName>
        <fullName evidence="1">Unannotated protein</fullName>
    </submittedName>
</protein>
<dbReference type="AlphaFoldDB" id="A0A6J6YDS1"/>
<reference evidence="1" key="1">
    <citation type="submission" date="2020-05" db="EMBL/GenBank/DDBJ databases">
        <authorList>
            <person name="Chiriac C."/>
            <person name="Salcher M."/>
            <person name="Ghai R."/>
            <person name="Kavagutti S V."/>
        </authorList>
    </citation>
    <scope>NUCLEOTIDE SEQUENCE</scope>
</reference>